<keyword evidence="2" id="KW-1185">Reference proteome</keyword>
<evidence type="ECO:0008006" key="3">
    <source>
        <dbReference type="Google" id="ProtNLM"/>
    </source>
</evidence>
<organism evidence="1 2">
    <name type="scientific">Sneathiella chungangensis</name>
    <dbReference type="NCBI Taxonomy" id="1418234"/>
    <lineage>
        <taxon>Bacteria</taxon>
        <taxon>Pseudomonadati</taxon>
        <taxon>Pseudomonadota</taxon>
        <taxon>Alphaproteobacteria</taxon>
        <taxon>Sneathiellales</taxon>
        <taxon>Sneathiellaceae</taxon>
        <taxon>Sneathiella</taxon>
    </lineage>
</organism>
<evidence type="ECO:0000313" key="1">
    <source>
        <dbReference type="EMBL" id="MZR21391.1"/>
    </source>
</evidence>
<dbReference type="AlphaFoldDB" id="A0A845MCK2"/>
<accession>A0A845MCK2</accession>
<gene>
    <name evidence="1" type="ORF">GQF03_03515</name>
</gene>
<dbReference type="Proteomes" id="UP000445696">
    <property type="component" value="Unassembled WGS sequence"/>
</dbReference>
<evidence type="ECO:0000313" key="2">
    <source>
        <dbReference type="Proteomes" id="UP000445696"/>
    </source>
</evidence>
<comment type="caution">
    <text evidence="1">The sequence shown here is derived from an EMBL/GenBank/DDBJ whole genome shotgun (WGS) entry which is preliminary data.</text>
</comment>
<protein>
    <recommendedName>
        <fullName evidence="3">Apea-like HEPN domain-containing protein</fullName>
    </recommendedName>
</protein>
<proteinExistence type="predicted"/>
<name>A0A845MCK2_9PROT</name>
<dbReference type="RefSeq" id="WP_161337791.1">
    <property type="nucleotide sequence ID" value="NZ_JBHSDG010000002.1"/>
</dbReference>
<sequence>MDKVTINLNDISSIGSTAIRRAYAFMGFGINAAENPDQKQVVLPGIVKPRIFPENASNEDLNMLKAGFKTWITGNALRELVEGFEHYFRAVLITLIRTHRSKGHEIDFNKLLRDFDNKGIGGKLELIRKEFNVEIPKSVDFVAINYARNSLTHGRGYIRPRDCNEDKALVMQWRAIEIWVDSNDGEKIPIKSDSDEPIPVQAGGTIKLQPFDQVKKIDAGTPLDLTPKELEGLFFACQIFVNELQNNLIPIFQSIDITINTEENGSDAES</sequence>
<dbReference type="OrthoDB" id="8057447at2"/>
<reference evidence="1 2" key="1">
    <citation type="journal article" date="2014" name="Int. J. Syst. Evol. Microbiol.">
        <title>Sneathiella chungangensis sp. nov., isolated from a marine sand, and emended description of the genus Sneathiella.</title>
        <authorList>
            <person name="Siamphan C."/>
            <person name="Kim H."/>
            <person name="Lee J.S."/>
            <person name="Kim W."/>
        </authorList>
    </citation>
    <scope>NUCLEOTIDE SEQUENCE [LARGE SCALE GENOMIC DNA]</scope>
    <source>
        <strain evidence="1 2">KCTC 32476</strain>
    </source>
</reference>
<dbReference type="EMBL" id="WTVA01000001">
    <property type="protein sequence ID" value="MZR21391.1"/>
    <property type="molecule type" value="Genomic_DNA"/>
</dbReference>